<accession>A0AAF1JVN7</accession>
<protein>
    <submittedName>
        <fullName evidence="2">Phosphoribosylamine--glycine ligase</fullName>
    </submittedName>
</protein>
<feature type="region of interest" description="Disordered" evidence="1">
    <location>
        <begin position="18"/>
        <end position="43"/>
    </location>
</feature>
<evidence type="ECO:0000313" key="2">
    <source>
        <dbReference type="EMBL" id="MBR0654514.1"/>
    </source>
</evidence>
<organism evidence="2 3">
    <name type="scientific">Plastoroseomonas arctica</name>
    <dbReference type="NCBI Taxonomy" id="1509237"/>
    <lineage>
        <taxon>Bacteria</taxon>
        <taxon>Pseudomonadati</taxon>
        <taxon>Pseudomonadota</taxon>
        <taxon>Alphaproteobacteria</taxon>
        <taxon>Acetobacterales</taxon>
        <taxon>Acetobacteraceae</taxon>
        <taxon>Plastoroseomonas</taxon>
    </lineage>
</organism>
<comment type="caution">
    <text evidence="2">The sequence shown here is derived from an EMBL/GenBank/DDBJ whole genome shotgun (WGS) entry which is preliminary data.</text>
</comment>
<dbReference type="AlphaFoldDB" id="A0AAF1JVN7"/>
<evidence type="ECO:0000256" key="1">
    <source>
        <dbReference type="SAM" id="MobiDB-lite"/>
    </source>
</evidence>
<sequence>MRAPVIATLVLLAACGSRTPVPAPAEPDSPDASACRAESRDNPERSRLMATRFDQNAIEVDRQIEAANLRAYRDCLRRRGAVDSGGVERVRR</sequence>
<dbReference type="PROSITE" id="PS51257">
    <property type="entry name" value="PROKAR_LIPOPROTEIN"/>
    <property type="match status" value="1"/>
</dbReference>
<dbReference type="EMBL" id="JAAEDH010000004">
    <property type="protein sequence ID" value="MBR0654514.1"/>
    <property type="molecule type" value="Genomic_DNA"/>
</dbReference>
<dbReference type="GO" id="GO:0016874">
    <property type="term" value="F:ligase activity"/>
    <property type="evidence" value="ECO:0007669"/>
    <property type="project" value="UniProtKB-KW"/>
</dbReference>
<keyword evidence="2" id="KW-0436">Ligase</keyword>
<proteinExistence type="predicted"/>
<dbReference type="Proteomes" id="UP001196068">
    <property type="component" value="Unassembled WGS sequence"/>
</dbReference>
<reference evidence="2" key="2">
    <citation type="journal article" date="2021" name="Syst. Appl. Microbiol.">
        <title>Roseomonas hellenica sp. nov., isolated from roots of wild-growing Alkanna tinctoria.</title>
        <authorList>
            <person name="Rat A."/>
            <person name="Naranjo H.D."/>
            <person name="Lebbe L."/>
            <person name="Cnockaert M."/>
            <person name="Krigas N."/>
            <person name="Grigoriadou K."/>
            <person name="Maloupa E."/>
            <person name="Willems A."/>
        </authorList>
    </citation>
    <scope>NUCLEOTIDE SEQUENCE</scope>
    <source>
        <strain evidence="2">LMG 28251</strain>
    </source>
</reference>
<keyword evidence="3" id="KW-1185">Reference proteome</keyword>
<gene>
    <name evidence="2" type="ORF">GXW79_05415</name>
</gene>
<name>A0AAF1JVN7_9PROT</name>
<evidence type="ECO:0000313" key="3">
    <source>
        <dbReference type="Proteomes" id="UP001196068"/>
    </source>
</evidence>
<reference evidence="2" key="1">
    <citation type="submission" date="2020-01" db="EMBL/GenBank/DDBJ databases">
        <authorList>
            <person name="Rat A."/>
        </authorList>
    </citation>
    <scope>NUCLEOTIDE SEQUENCE</scope>
    <source>
        <strain evidence="2">LMG 28251</strain>
    </source>
</reference>
<dbReference type="RefSeq" id="WP_211873329.1">
    <property type="nucleotide sequence ID" value="NZ_JAAEDH010000004.1"/>
</dbReference>